<organism evidence="1 2">
    <name type="scientific">Listeria booriae</name>
    <dbReference type="NCBI Taxonomy" id="1552123"/>
    <lineage>
        <taxon>Bacteria</taxon>
        <taxon>Bacillati</taxon>
        <taxon>Bacillota</taxon>
        <taxon>Bacilli</taxon>
        <taxon>Bacillales</taxon>
        <taxon>Listeriaceae</taxon>
        <taxon>Listeria</taxon>
    </lineage>
</organism>
<dbReference type="AlphaFoldDB" id="A0A842AEV1"/>
<evidence type="ECO:0000313" key="2">
    <source>
        <dbReference type="Proteomes" id="UP000574104"/>
    </source>
</evidence>
<reference evidence="1 2" key="1">
    <citation type="submission" date="2020-03" db="EMBL/GenBank/DDBJ databases">
        <title>Soil Listeria distribution.</title>
        <authorList>
            <person name="Liao J."/>
            <person name="Wiedmann M."/>
        </authorList>
    </citation>
    <scope>NUCLEOTIDE SEQUENCE [LARGE SCALE GENOMIC DNA]</scope>
    <source>
        <strain evidence="1 2">FSL L7-1299</strain>
    </source>
</reference>
<protein>
    <submittedName>
        <fullName evidence="1">Uncharacterized protein</fullName>
    </submittedName>
</protein>
<comment type="caution">
    <text evidence="1">The sequence shown here is derived from an EMBL/GenBank/DDBJ whole genome shotgun (WGS) entry which is preliminary data.</text>
</comment>
<dbReference type="Proteomes" id="UP000574104">
    <property type="component" value="Unassembled WGS sequence"/>
</dbReference>
<dbReference type="RefSeq" id="WP_185434286.1">
    <property type="nucleotide sequence ID" value="NZ_JAARSH010000002.1"/>
</dbReference>
<sequence>MEPDYREFANFIKEKGIVIVERKTHDPASGWTGKNMYVRDDNGFLNKNGAYSESTTTGTIDLSGNGFCFNSRDIARKYEEIKRFYALNSLSTFEDFSVFIQDVTAKEAEN</sequence>
<name>A0A842AEV1_9LIST</name>
<evidence type="ECO:0000313" key="1">
    <source>
        <dbReference type="EMBL" id="MBC1615394.1"/>
    </source>
</evidence>
<gene>
    <name evidence="1" type="ORF">HB904_04295</name>
</gene>
<dbReference type="EMBL" id="JAARSH010000002">
    <property type="protein sequence ID" value="MBC1615394.1"/>
    <property type="molecule type" value="Genomic_DNA"/>
</dbReference>
<accession>A0A842AEV1</accession>
<proteinExistence type="predicted"/>